<feature type="compositionally biased region" description="Polar residues" evidence="3">
    <location>
        <begin position="1"/>
        <end position="18"/>
    </location>
</feature>
<name>K5W618_AGABU</name>
<organism evidence="5 6">
    <name type="scientific">Agaricus bisporus var. burnettii (strain JB137-S8 / ATCC MYA-4627 / FGSC 10392)</name>
    <name type="common">White button mushroom</name>
    <dbReference type="NCBI Taxonomy" id="597362"/>
    <lineage>
        <taxon>Eukaryota</taxon>
        <taxon>Fungi</taxon>
        <taxon>Dikarya</taxon>
        <taxon>Basidiomycota</taxon>
        <taxon>Agaricomycotina</taxon>
        <taxon>Agaricomycetes</taxon>
        <taxon>Agaricomycetidae</taxon>
        <taxon>Agaricales</taxon>
        <taxon>Agaricineae</taxon>
        <taxon>Agaricaceae</taxon>
        <taxon>Agaricus</taxon>
    </lineage>
</organism>
<keyword evidence="1" id="KW-0507">mRNA processing</keyword>
<feature type="compositionally biased region" description="Basic and acidic residues" evidence="3">
    <location>
        <begin position="312"/>
        <end position="323"/>
    </location>
</feature>
<dbReference type="GO" id="GO:0006397">
    <property type="term" value="P:mRNA processing"/>
    <property type="evidence" value="ECO:0007669"/>
    <property type="project" value="UniProtKB-KW"/>
</dbReference>
<evidence type="ECO:0000256" key="2">
    <source>
        <dbReference type="PROSITE-ProRule" id="PRU00047"/>
    </source>
</evidence>
<keyword evidence="2" id="KW-0862">Zinc</keyword>
<protein>
    <recommendedName>
        <fullName evidence="4">CCHC-type domain-containing protein</fullName>
    </recommendedName>
</protein>
<keyword evidence="6" id="KW-1185">Reference proteome</keyword>
<feature type="region of interest" description="Disordered" evidence="3">
    <location>
        <begin position="127"/>
        <end position="186"/>
    </location>
</feature>
<dbReference type="OrthoDB" id="2799149at2759"/>
<sequence>MSNPFPFSAPSQEPSSVSDGEIGESMLTLTEQANLYFAGAGINTNRRKAQIRAYVERVIDQMYVDLSIPVTPNSPTYRTFYLRALAGVIAAYQRQIEEKEYRGGPTTPMLGFTALLTEQGMDPYPFTRGHESMGYDDRDTPGPKSGDGGQSLAVTRTLGDAPSLPSNNDDRAATTETGNSTFPSEAQPYFTVRRSHRWRDMVAHQQMRMNDFAEHGTSRIEDQGIAFKGHRAYDGNPQSDDENDSTHLLLPNGESYESIETPGIKETLYSRKLKNERKRKSWSSIRRARTLSVEALITGIKESEASETPGLTKDKGKQKEGDPPRISNSEASTPGAGPSGVRFEEERGGRKKKRKPASTFSSEDYRQRESTPFRRTKPRRQGGGPPSSSSSSGDEDIPHSSSRKKHQSEDSDSNNGETNDGKDDCHSRHRTSSRTSRGFSLARDIPDNAAPGVMQTIRRHQGRIHDQIKKIVRETLSQPFTMPGGMKPGSLKLPTDSGVEPYSGSSRYKHLETFATTVSVDLYLRGFGGSSFLIDRSRVILLQYYVKDQAKDFVLRHITGVDQSKFDWTFEDALCALYDQFILPIMMHEARVGLCQVRYSSSLGVQGFFDVLMDYAQQMTIHPDDYTLIEKFLEGIPDDMRRDLLFNHGLTPDANTLDDFVTYANWWRPTTAETCKRIAGQRQQEVVETILDKKTGTAWVPKDVAKGRNFVPSKEIRRSNQPHRASNHQRFEERKVKFSGDKDRTPAPRPSRPNKTEIRCYKCGQLGHISPNCPSGDKGRKDAVRAAHTAIEEDQSPENESEGSEKSDGHSEQGSEYSTNAAQSEIDLVEVEIYESDNAKSDSDRDFLAVMTDIQQSYPKKMSALDISDTNALIMPIEGEMDRRRVRRVNLKVKKGSRMRKQLSVAKKRCLSCYVTINGVDTWTLWDSRSTMSGLTPAFAQVAEVVVHNLEDPHLLQLATIGSKSVIKFGADVTMKIGKCVIDDYLDIVNFDRYNLILGAGFMRSNNVVLDFKNNGIEIQGYQVEAIDWDEEIRKRSTSRKRLAKNNTLLKDNPNVPMLEKLYHDPRMPGVEMNTLSLTLGMTYE</sequence>
<feature type="region of interest" description="Disordered" evidence="3">
    <location>
        <begin position="231"/>
        <end position="258"/>
    </location>
</feature>
<gene>
    <name evidence="5" type="ORF">AGABI1DRAFT_89140</name>
</gene>
<dbReference type="InterPro" id="IPR036875">
    <property type="entry name" value="Znf_CCHC_sf"/>
</dbReference>
<dbReference type="Pfam" id="PF00098">
    <property type="entry name" value="zf-CCHC"/>
    <property type="match status" value="1"/>
</dbReference>
<dbReference type="EMBL" id="JH971386">
    <property type="protein sequence ID" value="EKM82274.1"/>
    <property type="molecule type" value="Genomic_DNA"/>
</dbReference>
<feature type="compositionally biased region" description="Basic and acidic residues" evidence="3">
    <location>
        <begin position="729"/>
        <end position="746"/>
    </location>
</feature>
<dbReference type="Proteomes" id="UP000008493">
    <property type="component" value="Unassembled WGS sequence"/>
</dbReference>
<evidence type="ECO:0000259" key="4">
    <source>
        <dbReference type="PROSITE" id="PS50158"/>
    </source>
</evidence>
<dbReference type="GO" id="GO:0003676">
    <property type="term" value="F:nucleic acid binding"/>
    <property type="evidence" value="ECO:0007669"/>
    <property type="project" value="InterPro"/>
</dbReference>
<dbReference type="InParanoid" id="K5W618"/>
<feature type="compositionally biased region" description="Polar residues" evidence="3">
    <location>
        <begin position="174"/>
        <end position="184"/>
    </location>
</feature>
<dbReference type="SMART" id="SM00343">
    <property type="entry name" value="ZnF_C2HC"/>
    <property type="match status" value="1"/>
</dbReference>
<feature type="compositionally biased region" description="Basic and acidic residues" evidence="3">
    <location>
        <begin position="363"/>
        <end position="372"/>
    </location>
</feature>
<keyword evidence="2" id="KW-0863">Zinc-finger</keyword>
<evidence type="ECO:0000256" key="3">
    <source>
        <dbReference type="SAM" id="MobiDB-lite"/>
    </source>
</evidence>
<dbReference type="KEGG" id="abp:AGABI1DRAFT89140"/>
<dbReference type="RefSeq" id="XP_007326335.1">
    <property type="nucleotide sequence ID" value="XM_007326273.1"/>
</dbReference>
<feature type="compositionally biased region" description="Basic and acidic residues" evidence="3">
    <location>
        <begin position="128"/>
        <end position="141"/>
    </location>
</feature>
<dbReference type="HOGENOM" id="CLU_285435_0_0_1"/>
<evidence type="ECO:0000313" key="5">
    <source>
        <dbReference type="EMBL" id="EKM82274.1"/>
    </source>
</evidence>
<dbReference type="CDD" id="cd00303">
    <property type="entry name" value="retropepsin_like"/>
    <property type="match status" value="1"/>
</dbReference>
<feature type="compositionally biased region" description="Basic and acidic residues" evidence="3">
    <location>
        <begin position="803"/>
        <end position="813"/>
    </location>
</feature>
<feature type="compositionally biased region" description="Acidic residues" evidence="3">
    <location>
        <begin position="792"/>
        <end position="802"/>
    </location>
</feature>
<evidence type="ECO:0000256" key="1">
    <source>
        <dbReference type="ARBA" id="ARBA00022664"/>
    </source>
</evidence>
<dbReference type="InterPro" id="IPR001878">
    <property type="entry name" value="Znf_CCHC"/>
</dbReference>
<dbReference type="Gene3D" id="4.10.60.10">
    <property type="entry name" value="Zinc finger, CCHC-type"/>
    <property type="match status" value="1"/>
</dbReference>
<feature type="region of interest" description="Disordered" evidence="3">
    <location>
        <begin position="479"/>
        <end position="499"/>
    </location>
</feature>
<dbReference type="InterPro" id="IPR021109">
    <property type="entry name" value="Peptidase_aspartic_dom_sf"/>
</dbReference>
<evidence type="ECO:0000313" key="6">
    <source>
        <dbReference type="Proteomes" id="UP000008493"/>
    </source>
</evidence>
<keyword evidence="2" id="KW-0479">Metal-binding</keyword>
<dbReference type="AlphaFoldDB" id="K5W618"/>
<dbReference type="GO" id="GO:0008270">
    <property type="term" value="F:zinc ion binding"/>
    <property type="evidence" value="ECO:0007669"/>
    <property type="project" value="UniProtKB-KW"/>
</dbReference>
<dbReference type="PROSITE" id="PS50158">
    <property type="entry name" value="ZF_CCHC"/>
    <property type="match status" value="1"/>
</dbReference>
<dbReference type="GeneID" id="18832313"/>
<feature type="domain" description="CCHC-type" evidence="4">
    <location>
        <begin position="759"/>
        <end position="775"/>
    </location>
</feature>
<feature type="region of interest" description="Disordered" evidence="3">
    <location>
        <begin position="771"/>
        <end position="822"/>
    </location>
</feature>
<dbReference type="eggNOG" id="ENOG502SVHK">
    <property type="taxonomic scope" value="Eukaryota"/>
</dbReference>
<feature type="region of interest" description="Disordered" evidence="3">
    <location>
        <begin position="302"/>
        <end position="452"/>
    </location>
</feature>
<proteinExistence type="predicted"/>
<dbReference type="Gene3D" id="2.40.70.10">
    <property type="entry name" value="Acid Proteases"/>
    <property type="match status" value="1"/>
</dbReference>
<feature type="region of interest" description="Disordered" evidence="3">
    <location>
        <begin position="1"/>
        <end position="20"/>
    </location>
</feature>
<reference evidence="6" key="1">
    <citation type="journal article" date="2012" name="Proc. Natl. Acad. Sci. U.S.A.">
        <title>Genome sequence of the button mushroom Agaricus bisporus reveals mechanisms governing adaptation to a humic-rich ecological niche.</title>
        <authorList>
            <person name="Morin E."/>
            <person name="Kohler A."/>
            <person name="Baker A.R."/>
            <person name="Foulongne-Oriol M."/>
            <person name="Lombard V."/>
            <person name="Nagy L.G."/>
            <person name="Ohm R.A."/>
            <person name="Patyshakuliyeva A."/>
            <person name="Brun A."/>
            <person name="Aerts A.L."/>
            <person name="Bailey A.M."/>
            <person name="Billette C."/>
            <person name="Coutinho P.M."/>
            <person name="Deakin G."/>
            <person name="Doddapaneni H."/>
            <person name="Floudas D."/>
            <person name="Grimwood J."/>
            <person name="Hilden K."/>
            <person name="Kuees U."/>
            <person name="LaButti K.M."/>
            <person name="Lapidus A."/>
            <person name="Lindquist E.A."/>
            <person name="Lucas S.M."/>
            <person name="Murat C."/>
            <person name="Riley R.W."/>
            <person name="Salamov A.A."/>
            <person name="Schmutz J."/>
            <person name="Subramanian V."/>
            <person name="Woesten H.A.B."/>
            <person name="Xu J."/>
            <person name="Eastwood D.C."/>
            <person name="Foster G.D."/>
            <person name="Sonnenberg A.S."/>
            <person name="Cullen D."/>
            <person name="de Vries R.P."/>
            <person name="Lundell T."/>
            <person name="Hibbett D.S."/>
            <person name="Henrissat B."/>
            <person name="Burton K.S."/>
            <person name="Kerrigan R.W."/>
            <person name="Challen M.P."/>
            <person name="Grigoriev I.V."/>
            <person name="Martin F."/>
        </authorList>
    </citation>
    <scope>NUCLEOTIDE SEQUENCE [LARGE SCALE GENOMIC DNA]</scope>
    <source>
        <strain evidence="6">JB137-S8 / ATCC MYA-4627 / FGSC 10392</strain>
    </source>
</reference>
<feature type="region of interest" description="Disordered" evidence="3">
    <location>
        <begin position="714"/>
        <end position="758"/>
    </location>
</feature>
<dbReference type="SUPFAM" id="SSF57756">
    <property type="entry name" value="Retrovirus zinc finger-like domains"/>
    <property type="match status" value="1"/>
</dbReference>
<accession>K5W618</accession>